<organism evidence="1 2">
    <name type="scientific">Trichomalopsis sarcophagae</name>
    <dbReference type="NCBI Taxonomy" id="543379"/>
    <lineage>
        <taxon>Eukaryota</taxon>
        <taxon>Metazoa</taxon>
        <taxon>Ecdysozoa</taxon>
        <taxon>Arthropoda</taxon>
        <taxon>Hexapoda</taxon>
        <taxon>Insecta</taxon>
        <taxon>Pterygota</taxon>
        <taxon>Neoptera</taxon>
        <taxon>Endopterygota</taxon>
        <taxon>Hymenoptera</taxon>
        <taxon>Apocrita</taxon>
        <taxon>Proctotrupomorpha</taxon>
        <taxon>Chalcidoidea</taxon>
        <taxon>Pteromalidae</taxon>
        <taxon>Pteromalinae</taxon>
        <taxon>Trichomalopsis</taxon>
    </lineage>
</organism>
<evidence type="ECO:0000313" key="1">
    <source>
        <dbReference type="EMBL" id="OXU28701.1"/>
    </source>
</evidence>
<reference evidence="1 2" key="1">
    <citation type="journal article" date="2017" name="Curr. Biol.">
        <title>The Evolution of Venom by Co-option of Single-Copy Genes.</title>
        <authorList>
            <person name="Martinson E.O."/>
            <person name="Mrinalini"/>
            <person name="Kelkar Y.D."/>
            <person name="Chang C.H."/>
            <person name="Werren J.H."/>
        </authorList>
    </citation>
    <scope>NUCLEOTIDE SEQUENCE [LARGE SCALE GENOMIC DNA]</scope>
    <source>
        <strain evidence="1 2">Alberta</strain>
        <tissue evidence="1">Whole body</tissue>
    </source>
</reference>
<comment type="caution">
    <text evidence="1">The sequence shown here is derived from an EMBL/GenBank/DDBJ whole genome shotgun (WGS) entry which is preliminary data.</text>
</comment>
<gene>
    <name evidence="1" type="ORF">TSAR_007137</name>
</gene>
<dbReference type="AlphaFoldDB" id="A0A232FD39"/>
<dbReference type="EMBL" id="NNAY01000392">
    <property type="protein sequence ID" value="OXU28701.1"/>
    <property type="molecule type" value="Genomic_DNA"/>
</dbReference>
<sequence>MLFHDIFRNKEAYNRISCLLFKTRYKTMNHEYYNNFGILCTM</sequence>
<evidence type="ECO:0000313" key="2">
    <source>
        <dbReference type="Proteomes" id="UP000215335"/>
    </source>
</evidence>
<protein>
    <submittedName>
        <fullName evidence="1">Uncharacterized protein</fullName>
    </submittedName>
</protein>
<keyword evidence="2" id="KW-1185">Reference proteome</keyword>
<proteinExistence type="predicted"/>
<name>A0A232FD39_9HYME</name>
<accession>A0A232FD39</accession>
<dbReference type="Proteomes" id="UP000215335">
    <property type="component" value="Unassembled WGS sequence"/>
</dbReference>